<evidence type="ECO:0000313" key="1">
    <source>
        <dbReference type="EMBL" id="CAG8775574.1"/>
    </source>
</evidence>
<organism evidence="1 2">
    <name type="scientific">Gigaspora margarita</name>
    <dbReference type="NCBI Taxonomy" id="4874"/>
    <lineage>
        <taxon>Eukaryota</taxon>
        <taxon>Fungi</taxon>
        <taxon>Fungi incertae sedis</taxon>
        <taxon>Mucoromycota</taxon>
        <taxon>Glomeromycotina</taxon>
        <taxon>Glomeromycetes</taxon>
        <taxon>Diversisporales</taxon>
        <taxon>Gigasporaceae</taxon>
        <taxon>Gigaspora</taxon>
    </lineage>
</organism>
<protein>
    <submittedName>
        <fullName evidence="1">43256_t:CDS:1</fullName>
    </submittedName>
</protein>
<gene>
    <name evidence="1" type="ORF">GMARGA_LOCUS19036</name>
</gene>
<evidence type="ECO:0000313" key="2">
    <source>
        <dbReference type="Proteomes" id="UP000789901"/>
    </source>
</evidence>
<feature type="non-terminal residue" evidence="1">
    <location>
        <position position="1"/>
    </location>
</feature>
<reference evidence="1 2" key="1">
    <citation type="submission" date="2021-06" db="EMBL/GenBank/DDBJ databases">
        <authorList>
            <person name="Kallberg Y."/>
            <person name="Tangrot J."/>
            <person name="Rosling A."/>
        </authorList>
    </citation>
    <scope>NUCLEOTIDE SEQUENCE [LARGE SCALE GENOMIC DNA]</scope>
    <source>
        <strain evidence="1 2">120-4 pot B 10/14</strain>
    </source>
</reference>
<proteinExistence type="predicted"/>
<accession>A0ABN7VIM2</accession>
<dbReference type="Proteomes" id="UP000789901">
    <property type="component" value="Unassembled WGS sequence"/>
</dbReference>
<dbReference type="EMBL" id="CAJVQB010015621">
    <property type="protein sequence ID" value="CAG8775574.1"/>
    <property type="molecule type" value="Genomic_DNA"/>
</dbReference>
<name>A0ABN7VIM2_GIGMA</name>
<keyword evidence="2" id="KW-1185">Reference proteome</keyword>
<sequence length="100" mass="11755">TNLAKKLSWKLGSSYNNFLQSWYQCYNSYNEPELENHWKDLLIRYPQLWAIIYVFANFCARMQSTQWVESTNGLIKAEVGAKTTLHNLGKAIQMKLEYEA</sequence>
<comment type="caution">
    <text evidence="1">The sequence shown here is derived from an EMBL/GenBank/DDBJ whole genome shotgun (WGS) entry which is preliminary data.</text>
</comment>